<name>A0A6B0TYM7_IXORI</name>
<reference evidence="2" key="1">
    <citation type="submission" date="2019-12" db="EMBL/GenBank/DDBJ databases">
        <title>An insight into the sialome of adult female Ixodes ricinus ticks feeding for 6 days.</title>
        <authorList>
            <person name="Perner J."/>
            <person name="Ribeiro J.M.C."/>
        </authorList>
    </citation>
    <scope>NUCLEOTIDE SEQUENCE</scope>
    <source>
        <strain evidence="2">Semi-engorged</strain>
        <tissue evidence="2">Salivary glands</tissue>
    </source>
</reference>
<feature type="chain" id="PRO_5025538158" evidence="1">
    <location>
        <begin position="23"/>
        <end position="85"/>
    </location>
</feature>
<dbReference type="AlphaFoldDB" id="A0A6B0TYM7"/>
<evidence type="ECO:0000256" key="1">
    <source>
        <dbReference type="SAM" id="SignalP"/>
    </source>
</evidence>
<keyword evidence="1" id="KW-0732">Signal</keyword>
<evidence type="ECO:0000313" key="2">
    <source>
        <dbReference type="EMBL" id="MXU85232.1"/>
    </source>
</evidence>
<dbReference type="EMBL" id="GIFC01003149">
    <property type="protein sequence ID" value="MXU85232.1"/>
    <property type="molecule type" value="Transcribed_RNA"/>
</dbReference>
<feature type="signal peptide" evidence="1">
    <location>
        <begin position="1"/>
        <end position="22"/>
    </location>
</feature>
<sequence length="85" mass="9506">MALDIFSSILTLFFFLTNFVRSLQVSRKYSDALSTKLNFGENSNSSSLSFSSDKSGSVVIIIPAQQTDRLNQRPWSNQHTCGRTP</sequence>
<protein>
    <submittedName>
        <fullName evidence="2">Putative secreted protein</fullName>
    </submittedName>
</protein>
<accession>A0A6B0TYM7</accession>
<proteinExistence type="predicted"/>
<organism evidence="2">
    <name type="scientific">Ixodes ricinus</name>
    <name type="common">Common tick</name>
    <name type="synonym">Acarus ricinus</name>
    <dbReference type="NCBI Taxonomy" id="34613"/>
    <lineage>
        <taxon>Eukaryota</taxon>
        <taxon>Metazoa</taxon>
        <taxon>Ecdysozoa</taxon>
        <taxon>Arthropoda</taxon>
        <taxon>Chelicerata</taxon>
        <taxon>Arachnida</taxon>
        <taxon>Acari</taxon>
        <taxon>Parasitiformes</taxon>
        <taxon>Ixodida</taxon>
        <taxon>Ixodoidea</taxon>
        <taxon>Ixodidae</taxon>
        <taxon>Ixodinae</taxon>
        <taxon>Ixodes</taxon>
    </lineage>
</organism>